<feature type="region of interest" description="Disordered" evidence="1">
    <location>
        <begin position="90"/>
        <end position="125"/>
    </location>
</feature>
<feature type="signal peptide" evidence="2">
    <location>
        <begin position="1"/>
        <end position="25"/>
    </location>
</feature>
<evidence type="ECO:0000313" key="3">
    <source>
        <dbReference type="EMBL" id="WIX75747.1"/>
    </source>
</evidence>
<evidence type="ECO:0000256" key="1">
    <source>
        <dbReference type="SAM" id="MobiDB-lite"/>
    </source>
</evidence>
<reference evidence="3 4" key="1">
    <citation type="submission" date="2023-06" db="EMBL/GenBank/DDBJ databases">
        <authorList>
            <person name="Oyuntsetseg B."/>
            <person name="Kim S.B."/>
        </authorList>
    </citation>
    <scope>NUCLEOTIDE SEQUENCE [LARGE SCALE GENOMIC DNA]</scope>
    <source>
        <strain evidence="3 4">2-15</strain>
    </source>
</reference>
<accession>A0A9Y2MUJ5</accession>
<dbReference type="RefSeq" id="WP_285966511.1">
    <property type="nucleotide sequence ID" value="NZ_CP127294.1"/>
</dbReference>
<evidence type="ECO:0000256" key="2">
    <source>
        <dbReference type="SAM" id="SignalP"/>
    </source>
</evidence>
<dbReference type="InterPro" id="IPR012334">
    <property type="entry name" value="Pectin_lyas_fold"/>
</dbReference>
<dbReference type="SUPFAM" id="SSF51126">
    <property type="entry name" value="Pectin lyase-like"/>
    <property type="match status" value="1"/>
</dbReference>
<gene>
    <name evidence="3" type="ORF">QRX50_30215</name>
</gene>
<name>A0A9Y2MUJ5_9PSEU</name>
<evidence type="ECO:0000313" key="4">
    <source>
        <dbReference type="Proteomes" id="UP001236014"/>
    </source>
</evidence>
<dbReference type="EMBL" id="CP127294">
    <property type="protein sequence ID" value="WIX75747.1"/>
    <property type="molecule type" value="Genomic_DNA"/>
</dbReference>
<feature type="chain" id="PRO_5040753858" description="Pectate lyase" evidence="2">
    <location>
        <begin position="26"/>
        <end position="125"/>
    </location>
</feature>
<organism evidence="3 4">
    <name type="scientific">Amycolatopsis carbonis</name>
    <dbReference type="NCBI Taxonomy" id="715471"/>
    <lineage>
        <taxon>Bacteria</taxon>
        <taxon>Bacillati</taxon>
        <taxon>Actinomycetota</taxon>
        <taxon>Actinomycetes</taxon>
        <taxon>Pseudonocardiales</taxon>
        <taxon>Pseudonocardiaceae</taxon>
        <taxon>Amycolatopsis</taxon>
    </lineage>
</organism>
<evidence type="ECO:0008006" key="5">
    <source>
        <dbReference type="Google" id="ProtNLM"/>
    </source>
</evidence>
<dbReference type="Proteomes" id="UP001236014">
    <property type="component" value="Chromosome"/>
</dbReference>
<keyword evidence="2" id="KW-0732">Signal</keyword>
<keyword evidence="4" id="KW-1185">Reference proteome</keyword>
<proteinExistence type="predicted"/>
<feature type="compositionally biased region" description="Basic and acidic residues" evidence="1">
    <location>
        <begin position="110"/>
        <end position="125"/>
    </location>
</feature>
<protein>
    <recommendedName>
        <fullName evidence="5">Pectate lyase</fullName>
    </recommendedName>
</protein>
<dbReference type="InterPro" id="IPR011050">
    <property type="entry name" value="Pectin_lyase_fold/virulence"/>
</dbReference>
<dbReference type="KEGG" id="acab:QRX50_30215"/>
<sequence>MKGTTLVRLAALAVVLAGVCAPASAAALPAAGRLKITEGGTPEHPRVHSGAGRQVSGIDVETDWVVVDGFTLTKPSAPGVELDGNHVTLQNTTITDPHGGDGDGIGQPLREGRQHVPDGRGPERR</sequence>
<dbReference type="AlphaFoldDB" id="A0A9Y2MUJ5"/>
<dbReference type="Gene3D" id="2.160.20.10">
    <property type="entry name" value="Single-stranded right-handed beta-helix, Pectin lyase-like"/>
    <property type="match status" value="1"/>
</dbReference>